<protein>
    <submittedName>
        <fullName evidence="1">Uncharacterized protein</fullName>
    </submittedName>
</protein>
<name>A0A7Z6UBC0_PSESF</name>
<proteinExistence type="predicted"/>
<dbReference type="EMBL" id="RBQT01000032">
    <property type="protein sequence ID" value="RMP82792.1"/>
    <property type="molecule type" value="Genomic_DNA"/>
</dbReference>
<dbReference type="RefSeq" id="WP_122280608.1">
    <property type="nucleotide sequence ID" value="NZ_RBQT01000032.1"/>
</dbReference>
<evidence type="ECO:0000313" key="1">
    <source>
        <dbReference type="EMBL" id="RMP82792.1"/>
    </source>
</evidence>
<reference evidence="1 2" key="1">
    <citation type="submission" date="2018-08" db="EMBL/GenBank/DDBJ databases">
        <title>Recombination of ecologically and evolutionarily significant loci maintains genetic cohesion in the Pseudomonas syringae species complex.</title>
        <authorList>
            <person name="Dillon M."/>
            <person name="Thakur S."/>
            <person name="Almeida R.N.D."/>
            <person name="Weir B.S."/>
            <person name="Guttman D.S."/>
        </authorList>
    </citation>
    <scope>NUCLEOTIDE SEQUENCE [LARGE SCALE GENOMIC DNA]</scope>
    <source>
        <strain evidence="1 2">ICMP 19589</strain>
    </source>
</reference>
<accession>A0A7Z6UBC0</accession>
<dbReference type="AlphaFoldDB" id="A0A7Z6UBC0"/>
<evidence type="ECO:0000313" key="2">
    <source>
        <dbReference type="Proteomes" id="UP000282289"/>
    </source>
</evidence>
<sequence>MLQNGFLNFFSVTKCGLYRFAKPEAQALDLKETLANLKGWAEDRNFDTTNPWDSRAHRNKTICYAHKIHFDAATGDYLLILFKGDSDKQGPLYGISINPDGSADKAIKKTEVKVNKPTIWGRPCYYWVIPDLNTVASLKFENSRCDSKMFQEWITGCINLKVPLPEYKKIETENGLVRIQFPEPTPLPAESDEQAVLADAIEASIEPLEDMSKKEEEIAIQKYKMYYKFEMTLRTISTSSAKLTELASRVTHIIKRETVSITRTDKRVGWHRLFKRFDVPFASAADETNRKVEFRVEAKPTVEEIKEIIDAHASDNNPSSWDDTGFITDKSGRIVWAESFRLSDLISVDDLGEDIIPGEHLFRKINENRARYLAPIIKDNLNPKTGTA</sequence>
<gene>
    <name evidence="1" type="ORF">ALQ15_01951</name>
</gene>
<comment type="caution">
    <text evidence="1">The sequence shown here is derived from an EMBL/GenBank/DDBJ whole genome shotgun (WGS) entry which is preliminary data.</text>
</comment>
<dbReference type="Proteomes" id="UP000282289">
    <property type="component" value="Unassembled WGS sequence"/>
</dbReference>
<organism evidence="1 2">
    <name type="scientific">Pseudomonas syringae pv. actinidiae</name>
    <dbReference type="NCBI Taxonomy" id="103796"/>
    <lineage>
        <taxon>Bacteria</taxon>
        <taxon>Pseudomonadati</taxon>
        <taxon>Pseudomonadota</taxon>
        <taxon>Gammaproteobacteria</taxon>
        <taxon>Pseudomonadales</taxon>
        <taxon>Pseudomonadaceae</taxon>
        <taxon>Pseudomonas</taxon>
        <taxon>Pseudomonas syringae</taxon>
    </lineage>
</organism>